<evidence type="ECO:0000256" key="2">
    <source>
        <dbReference type="ARBA" id="ARBA00010617"/>
    </source>
</evidence>
<feature type="signal peptide" evidence="8">
    <location>
        <begin position="1"/>
        <end position="17"/>
    </location>
</feature>
<evidence type="ECO:0000256" key="7">
    <source>
        <dbReference type="ARBA" id="ARBA00023033"/>
    </source>
</evidence>
<keyword evidence="9" id="KW-1185">Reference proteome</keyword>
<keyword evidence="3" id="KW-0349">Heme</keyword>
<protein>
    <submittedName>
        <fullName evidence="10">Alkane hydroxylase MAH1-like</fullName>
    </submittedName>
</protein>
<dbReference type="RefSeq" id="XP_060672823.1">
    <property type="nucleotide sequence ID" value="XM_060816840.1"/>
</dbReference>
<dbReference type="Gene3D" id="1.10.630.10">
    <property type="entry name" value="Cytochrome P450"/>
    <property type="match status" value="2"/>
</dbReference>
<dbReference type="InterPro" id="IPR036396">
    <property type="entry name" value="Cyt_P450_sf"/>
</dbReference>
<feature type="chain" id="PRO_5047512367" evidence="8">
    <location>
        <begin position="18"/>
        <end position="412"/>
    </location>
</feature>
<accession>A0ABM4A7X5</accession>
<keyword evidence="5" id="KW-0560">Oxidoreductase</keyword>
<keyword evidence="4" id="KW-0479">Metal-binding</keyword>
<keyword evidence="8" id="KW-0732">Signal</keyword>
<evidence type="ECO:0000313" key="10">
    <source>
        <dbReference type="RefSeq" id="XP_060672823.1"/>
    </source>
</evidence>
<name>A0ABM4A7X5_ZIZJJ</name>
<dbReference type="SUPFAM" id="SSF48264">
    <property type="entry name" value="Cytochrome P450"/>
    <property type="match status" value="1"/>
</dbReference>
<evidence type="ECO:0000256" key="8">
    <source>
        <dbReference type="SAM" id="SignalP"/>
    </source>
</evidence>
<sequence>MALVAIFLLLLLVVVIGHRRKKRNSGLLTNWPVAGMMPELLENITRIHDFATDVLKNSGGTFEFKGPWFANHHFLVTNDPINVHHILNASFANYPKGPDFKKIFEPFGDGIINSESDLWKNQRRMYQTLIGQSKYEPFIEKTILGKVVDGLIPVLDHVSKSSIQVDLQDVFQRLTLDNICLLVLGFNPHCLSVEFPKVECKKAFDDVEEIIFHRHFKPQSWWRLQRWLQIGREKKLTRSLKVFDDFIYKCIASKRHELSKFEITDESNFDMLTTYMKKQEEKQEQVDCISNSDKFLRDTAFNLMVAGGDTISAGLTWVKETWGEDCLEFKPERWISCDGKEIVNVPAYKFTAYNAGPQSCLGKGMSFIVMKMVAATMLWNYRVEVAEGYPISPSLSIVLYMKHGLKVSISHR</sequence>
<proteinExistence type="inferred from homology"/>
<comment type="cofactor">
    <cofactor evidence="1">
        <name>heme</name>
        <dbReference type="ChEBI" id="CHEBI:30413"/>
    </cofactor>
</comment>
<evidence type="ECO:0000256" key="4">
    <source>
        <dbReference type="ARBA" id="ARBA00022723"/>
    </source>
</evidence>
<evidence type="ECO:0000256" key="3">
    <source>
        <dbReference type="ARBA" id="ARBA00022617"/>
    </source>
</evidence>
<evidence type="ECO:0000313" key="9">
    <source>
        <dbReference type="Proteomes" id="UP001652623"/>
    </source>
</evidence>
<organism evidence="9 10">
    <name type="scientific">Ziziphus jujuba</name>
    <name type="common">Chinese jujube</name>
    <name type="synonym">Ziziphus sativa</name>
    <dbReference type="NCBI Taxonomy" id="326968"/>
    <lineage>
        <taxon>Eukaryota</taxon>
        <taxon>Viridiplantae</taxon>
        <taxon>Streptophyta</taxon>
        <taxon>Embryophyta</taxon>
        <taxon>Tracheophyta</taxon>
        <taxon>Spermatophyta</taxon>
        <taxon>Magnoliopsida</taxon>
        <taxon>eudicotyledons</taxon>
        <taxon>Gunneridae</taxon>
        <taxon>Pentapetalae</taxon>
        <taxon>rosids</taxon>
        <taxon>fabids</taxon>
        <taxon>Rosales</taxon>
        <taxon>Rhamnaceae</taxon>
        <taxon>Paliureae</taxon>
        <taxon>Ziziphus</taxon>
    </lineage>
</organism>
<evidence type="ECO:0000256" key="6">
    <source>
        <dbReference type="ARBA" id="ARBA00023004"/>
    </source>
</evidence>
<gene>
    <name evidence="10" type="primary">LOC107415316</name>
</gene>
<evidence type="ECO:0000256" key="5">
    <source>
        <dbReference type="ARBA" id="ARBA00023002"/>
    </source>
</evidence>
<keyword evidence="6" id="KW-0408">Iron</keyword>
<dbReference type="InterPro" id="IPR001128">
    <property type="entry name" value="Cyt_P450"/>
</dbReference>
<dbReference type="PANTHER" id="PTHR24296">
    <property type="entry name" value="CYTOCHROME P450"/>
    <property type="match status" value="1"/>
</dbReference>
<comment type="similarity">
    <text evidence="2">Belongs to the cytochrome P450 family.</text>
</comment>
<dbReference type="Proteomes" id="UP001652623">
    <property type="component" value="Chromosome 4"/>
</dbReference>
<dbReference type="GeneID" id="107415316"/>
<keyword evidence="7" id="KW-0503">Monooxygenase</keyword>
<reference evidence="10" key="1">
    <citation type="submission" date="2025-08" db="UniProtKB">
        <authorList>
            <consortium name="RefSeq"/>
        </authorList>
    </citation>
    <scope>IDENTIFICATION</scope>
    <source>
        <tissue evidence="10">Seedling</tissue>
    </source>
</reference>
<evidence type="ECO:0000256" key="1">
    <source>
        <dbReference type="ARBA" id="ARBA00001971"/>
    </source>
</evidence>
<dbReference type="Pfam" id="PF00067">
    <property type="entry name" value="p450"/>
    <property type="match status" value="2"/>
</dbReference>